<dbReference type="Pfam" id="PF07690">
    <property type="entry name" value="MFS_1"/>
    <property type="match status" value="1"/>
</dbReference>
<dbReference type="CDD" id="cd17353">
    <property type="entry name" value="MFS_OFA_like"/>
    <property type="match status" value="1"/>
</dbReference>
<dbReference type="PANTHER" id="PTHR11360:SF317">
    <property type="entry name" value="MAJOR FACILITATOR SUPERFAMILY (MFS) PROFILE DOMAIN-CONTAINING PROTEIN-RELATED"/>
    <property type="match status" value="1"/>
</dbReference>
<feature type="transmembrane region" description="Helical" evidence="2">
    <location>
        <begin position="220"/>
        <end position="244"/>
    </location>
</feature>
<feature type="transmembrane region" description="Helical" evidence="2">
    <location>
        <begin position="192"/>
        <end position="214"/>
    </location>
</feature>
<comment type="caution">
    <text evidence="4">The sequence shown here is derived from an EMBL/GenBank/DDBJ whole genome shotgun (WGS) entry which is preliminary data.</text>
</comment>
<keyword evidence="2" id="KW-1133">Transmembrane helix</keyword>
<comment type="subcellular location">
    <subcellularLocation>
        <location evidence="1">Membrane</location>
        <topology evidence="1">Multi-pass membrane protein</topology>
    </subcellularLocation>
</comment>
<evidence type="ECO:0000313" key="5">
    <source>
        <dbReference type="Proteomes" id="UP001642540"/>
    </source>
</evidence>
<keyword evidence="5" id="KW-1185">Reference proteome</keyword>
<name>A0ABP1PRW4_9HEXA</name>
<feature type="transmembrane region" description="Helical" evidence="2">
    <location>
        <begin position="132"/>
        <end position="152"/>
    </location>
</feature>
<feature type="transmembrane region" description="Helical" evidence="2">
    <location>
        <begin position="333"/>
        <end position="352"/>
    </location>
</feature>
<dbReference type="InterPro" id="IPR011701">
    <property type="entry name" value="MFS"/>
</dbReference>
<accession>A0ABP1PRW4</accession>
<dbReference type="PANTHER" id="PTHR11360">
    <property type="entry name" value="MONOCARBOXYLATE TRANSPORTER"/>
    <property type="match status" value="1"/>
</dbReference>
<evidence type="ECO:0000313" key="4">
    <source>
        <dbReference type="EMBL" id="CAL8074950.1"/>
    </source>
</evidence>
<sequence>MATTQSCEVLAAESKEKGLDKDVDSKRGGFLFRAIQRHYSTKARLKSPEQISRERDLIPKVLPYNRYQALPSAVLIQFCCGSLYAWSVFNKPIDTLLSTNNMAPITFYIAVGNFGFSAAVMGPWLERRGPMVACLLGTFLFFLGNLVTALALFVQQIWLVFIGYGIISGFGLGLCYISPVSALQKWFPDKRGLASGFAVCGFGAGSIVIAKVQIPLIEAVGLPLTFVVLGSIYLVLMTLCALVLRTPPPNFTVNEPPASTIPNQATETKVELGNGSGDPIVSSTPQFTLIEALTSNDFRFMYLMFLANALFGLVLISRLSNMIVDIFQQTPDAAATVVAINGAFNLGGRLCFSIVSDYIGRKNCYVIMLTSQLIILATFSVIITSKTYWAFLMTMWILTACYGAGFGVIPAFLTDKFGPMNIGACHGVILTAWSFAGVVGGLIFSAVFKKSSDGLPASDPHPYIVNVWWILGVVVLGWIALMFVKPTKRDRWLTEKPIMLFTTILSAVGLSKRSQNFSLRT</sequence>
<dbReference type="Proteomes" id="UP001642540">
    <property type="component" value="Unassembled WGS sequence"/>
</dbReference>
<feature type="transmembrane region" description="Helical" evidence="2">
    <location>
        <begin position="300"/>
        <end position="321"/>
    </location>
</feature>
<dbReference type="InterPro" id="IPR020846">
    <property type="entry name" value="MFS_dom"/>
</dbReference>
<dbReference type="SUPFAM" id="SSF103473">
    <property type="entry name" value="MFS general substrate transporter"/>
    <property type="match status" value="1"/>
</dbReference>
<organism evidence="4 5">
    <name type="scientific">Orchesella dallaii</name>
    <dbReference type="NCBI Taxonomy" id="48710"/>
    <lineage>
        <taxon>Eukaryota</taxon>
        <taxon>Metazoa</taxon>
        <taxon>Ecdysozoa</taxon>
        <taxon>Arthropoda</taxon>
        <taxon>Hexapoda</taxon>
        <taxon>Collembola</taxon>
        <taxon>Entomobryomorpha</taxon>
        <taxon>Entomobryoidea</taxon>
        <taxon>Orchesellidae</taxon>
        <taxon>Orchesellinae</taxon>
        <taxon>Orchesella</taxon>
    </lineage>
</organism>
<evidence type="ECO:0000256" key="2">
    <source>
        <dbReference type="SAM" id="Phobius"/>
    </source>
</evidence>
<reference evidence="4 5" key="1">
    <citation type="submission" date="2024-08" db="EMBL/GenBank/DDBJ databases">
        <authorList>
            <person name="Cucini C."/>
            <person name="Frati F."/>
        </authorList>
    </citation>
    <scope>NUCLEOTIDE SEQUENCE [LARGE SCALE GENOMIC DNA]</scope>
</reference>
<dbReference type="Gene3D" id="1.20.1250.20">
    <property type="entry name" value="MFS general substrate transporter like domains"/>
    <property type="match status" value="2"/>
</dbReference>
<feature type="transmembrane region" description="Helical" evidence="2">
    <location>
        <begin position="389"/>
        <end position="413"/>
    </location>
</feature>
<feature type="transmembrane region" description="Helical" evidence="2">
    <location>
        <begin position="467"/>
        <end position="484"/>
    </location>
</feature>
<gene>
    <name evidence="4" type="ORF">ODALV1_LOCUS3042</name>
</gene>
<keyword evidence="2" id="KW-0812">Transmembrane</keyword>
<feature type="domain" description="Major facilitator superfamily (MFS) profile" evidence="3">
    <location>
        <begin position="65"/>
        <end position="489"/>
    </location>
</feature>
<feature type="transmembrane region" description="Helical" evidence="2">
    <location>
        <begin position="67"/>
        <end position="85"/>
    </location>
</feature>
<dbReference type="PROSITE" id="PS50850">
    <property type="entry name" value="MFS"/>
    <property type="match status" value="1"/>
</dbReference>
<proteinExistence type="predicted"/>
<keyword evidence="2" id="KW-0472">Membrane</keyword>
<feature type="transmembrane region" description="Helical" evidence="2">
    <location>
        <begin position="364"/>
        <end position="383"/>
    </location>
</feature>
<dbReference type="InterPro" id="IPR050327">
    <property type="entry name" value="Proton-linked_MCT"/>
</dbReference>
<evidence type="ECO:0000259" key="3">
    <source>
        <dbReference type="PROSITE" id="PS50850"/>
    </source>
</evidence>
<dbReference type="InterPro" id="IPR036259">
    <property type="entry name" value="MFS_trans_sf"/>
</dbReference>
<feature type="transmembrane region" description="Helical" evidence="2">
    <location>
        <begin position="105"/>
        <end position="125"/>
    </location>
</feature>
<protein>
    <recommendedName>
        <fullName evidence="3">Major facilitator superfamily (MFS) profile domain-containing protein</fullName>
    </recommendedName>
</protein>
<feature type="transmembrane region" description="Helical" evidence="2">
    <location>
        <begin position="425"/>
        <end position="447"/>
    </location>
</feature>
<feature type="transmembrane region" description="Helical" evidence="2">
    <location>
        <begin position="158"/>
        <end position="180"/>
    </location>
</feature>
<evidence type="ECO:0000256" key="1">
    <source>
        <dbReference type="ARBA" id="ARBA00004141"/>
    </source>
</evidence>
<dbReference type="EMBL" id="CAXLJM020000007">
    <property type="protein sequence ID" value="CAL8074950.1"/>
    <property type="molecule type" value="Genomic_DNA"/>
</dbReference>